<organism evidence="1 2">
    <name type="scientific">Phytophthora pseudosyringae</name>
    <dbReference type="NCBI Taxonomy" id="221518"/>
    <lineage>
        <taxon>Eukaryota</taxon>
        <taxon>Sar</taxon>
        <taxon>Stramenopiles</taxon>
        <taxon>Oomycota</taxon>
        <taxon>Peronosporomycetes</taxon>
        <taxon>Peronosporales</taxon>
        <taxon>Peronosporaceae</taxon>
        <taxon>Phytophthora</taxon>
    </lineage>
</organism>
<gene>
    <name evidence="1" type="ORF">PHYPSEUDO_009915</name>
</gene>
<name>A0A8T1VBD4_9STRA</name>
<dbReference type="Proteomes" id="UP000694044">
    <property type="component" value="Unassembled WGS sequence"/>
</dbReference>
<protein>
    <submittedName>
        <fullName evidence="1">Uncharacterized protein</fullName>
    </submittedName>
</protein>
<dbReference type="AlphaFoldDB" id="A0A8T1VBD4"/>
<comment type="caution">
    <text evidence="1">The sequence shown here is derived from an EMBL/GenBank/DDBJ whole genome shotgun (WGS) entry which is preliminary data.</text>
</comment>
<keyword evidence="2" id="KW-1185">Reference proteome</keyword>
<dbReference type="EMBL" id="JAGDFM010000412">
    <property type="protein sequence ID" value="KAG7378582.1"/>
    <property type="molecule type" value="Genomic_DNA"/>
</dbReference>
<proteinExistence type="predicted"/>
<accession>A0A8T1VBD4</accession>
<reference evidence="1" key="1">
    <citation type="submission" date="2021-02" db="EMBL/GenBank/DDBJ databases">
        <authorList>
            <person name="Palmer J.M."/>
        </authorList>
    </citation>
    <scope>NUCLEOTIDE SEQUENCE</scope>
    <source>
        <strain evidence="1">SCRP734</strain>
    </source>
</reference>
<evidence type="ECO:0000313" key="2">
    <source>
        <dbReference type="Proteomes" id="UP000694044"/>
    </source>
</evidence>
<sequence length="104" mass="11789">MCMCTAVGEADIILDGYFNGTRPDPDDPIRKLKKPLGLNVNEASRMRVQITRLVKKKLGRDEKKAGKGYFKRKCDENDDFGPVTHYFLRAQMIAKIDYPQGPAL</sequence>
<evidence type="ECO:0000313" key="1">
    <source>
        <dbReference type="EMBL" id="KAG7378582.1"/>
    </source>
</evidence>